<organism evidence="5 6">
    <name type="scientific">Pseudobowmanella zhangzhouensis</name>
    <dbReference type="NCBI Taxonomy" id="1537679"/>
    <lineage>
        <taxon>Bacteria</taxon>
        <taxon>Pseudomonadati</taxon>
        <taxon>Pseudomonadota</taxon>
        <taxon>Gammaproteobacteria</taxon>
        <taxon>Alteromonadales</taxon>
        <taxon>Alteromonadaceae</taxon>
    </lineage>
</organism>
<comment type="similarity">
    <text evidence="1">Belongs to the E.coli NlpD/Haemophilus LppB family.</text>
</comment>
<evidence type="ECO:0000313" key="5">
    <source>
        <dbReference type="EMBL" id="MFC6439151.1"/>
    </source>
</evidence>
<dbReference type="InterPro" id="IPR016047">
    <property type="entry name" value="M23ase_b-sheet_dom"/>
</dbReference>
<evidence type="ECO:0000256" key="3">
    <source>
        <dbReference type="SAM" id="SignalP"/>
    </source>
</evidence>
<dbReference type="CDD" id="cd12797">
    <property type="entry name" value="M23_peptidase"/>
    <property type="match status" value="1"/>
</dbReference>
<dbReference type="SMART" id="SM00257">
    <property type="entry name" value="LysM"/>
    <property type="match status" value="1"/>
</dbReference>
<keyword evidence="6" id="KW-1185">Reference proteome</keyword>
<feature type="chain" id="PRO_5047540583" evidence="3">
    <location>
        <begin position="20"/>
        <end position="276"/>
    </location>
</feature>
<evidence type="ECO:0000256" key="2">
    <source>
        <dbReference type="SAM" id="MobiDB-lite"/>
    </source>
</evidence>
<protein>
    <submittedName>
        <fullName evidence="5">Peptidoglycan DD-metalloendopeptidase family protein</fullName>
    </submittedName>
</protein>
<feature type="signal peptide" evidence="3">
    <location>
        <begin position="1"/>
        <end position="19"/>
    </location>
</feature>
<dbReference type="Proteomes" id="UP001596364">
    <property type="component" value="Unassembled WGS sequence"/>
</dbReference>
<evidence type="ECO:0000259" key="4">
    <source>
        <dbReference type="PROSITE" id="PS51782"/>
    </source>
</evidence>
<accession>A0ABW1XI06</accession>
<dbReference type="EMBL" id="JBHSUS010000001">
    <property type="protein sequence ID" value="MFC6439151.1"/>
    <property type="molecule type" value="Genomic_DNA"/>
</dbReference>
<dbReference type="PANTHER" id="PTHR21666">
    <property type="entry name" value="PEPTIDASE-RELATED"/>
    <property type="match status" value="1"/>
</dbReference>
<dbReference type="SUPFAM" id="SSF51261">
    <property type="entry name" value="Duplicated hybrid motif"/>
    <property type="match status" value="1"/>
</dbReference>
<keyword evidence="3" id="KW-0732">Signal</keyword>
<feature type="compositionally biased region" description="Polar residues" evidence="2">
    <location>
        <begin position="86"/>
        <end position="121"/>
    </location>
</feature>
<dbReference type="PROSITE" id="PS51782">
    <property type="entry name" value="LYSM"/>
    <property type="match status" value="1"/>
</dbReference>
<proteinExistence type="inferred from homology"/>
<feature type="domain" description="LysM" evidence="4">
    <location>
        <begin position="44"/>
        <end position="88"/>
    </location>
</feature>
<dbReference type="Pfam" id="PF01476">
    <property type="entry name" value="LysM"/>
    <property type="match status" value="1"/>
</dbReference>
<dbReference type="PANTHER" id="PTHR21666:SF263">
    <property type="entry name" value="MUREIN HYDROLASE ACTIVATOR NLPD"/>
    <property type="match status" value="1"/>
</dbReference>
<dbReference type="Gene3D" id="3.10.350.10">
    <property type="entry name" value="LysM domain"/>
    <property type="match status" value="1"/>
</dbReference>
<dbReference type="InterPro" id="IPR050570">
    <property type="entry name" value="Cell_wall_metabolism_enzyme"/>
</dbReference>
<name>A0ABW1XI06_9ALTE</name>
<comment type="caution">
    <text evidence="5">The sequence shown here is derived from an EMBL/GenBank/DDBJ whole genome shotgun (WGS) entry which is preliminary data.</text>
</comment>
<dbReference type="Gene3D" id="2.70.70.10">
    <property type="entry name" value="Glucose Permease (Domain IIA)"/>
    <property type="match status" value="1"/>
</dbReference>
<feature type="region of interest" description="Disordered" evidence="2">
    <location>
        <begin position="86"/>
        <end position="146"/>
    </location>
</feature>
<dbReference type="InterPro" id="IPR018392">
    <property type="entry name" value="LysM"/>
</dbReference>
<evidence type="ECO:0000313" key="6">
    <source>
        <dbReference type="Proteomes" id="UP001596364"/>
    </source>
</evidence>
<dbReference type="CDD" id="cd00118">
    <property type="entry name" value="LysM"/>
    <property type="match status" value="1"/>
</dbReference>
<gene>
    <name evidence="5" type="ORF">ACFP85_03145</name>
</gene>
<evidence type="ECO:0000256" key="1">
    <source>
        <dbReference type="ARBA" id="ARBA00038420"/>
    </source>
</evidence>
<dbReference type="InterPro" id="IPR036779">
    <property type="entry name" value="LysM_dom_sf"/>
</dbReference>
<sequence>MCCRIATLIIIGGLAAGCAAPHVPAPVRDLSLPAQNNNLLAPPDTYLVRKGDTLFSIAFLYDLNFQTVAALNDLAAPYILQPGQSLRLQGTPSKGKNKQKQLTAGQSNNDTEFTGQTSKIKVNQPVDRQKSQAYVDSKRAANASNGTPSETYIVSSWVWPADGEIVEQFSLREQGNKGLDIANQAGTTIVAAAEGKVVYTGDALRGFGNLIIIKHSDDYLTAYAHTQQILVKEQDVVKAGQKIALMGKSGTDRVKLHFEIRYRGRSVDPQRFLPKR</sequence>
<dbReference type="InterPro" id="IPR011055">
    <property type="entry name" value="Dup_hybrid_motif"/>
</dbReference>
<dbReference type="PROSITE" id="PS51257">
    <property type="entry name" value="PROKAR_LIPOPROTEIN"/>
    <property type="match status" value="1"/>
</dbReference>
<dbReference type="Pfam" id="PF01551">
    <property type="entry name" value="Peptidase_M23"/>
    <property type="match status" value="1"/>
</dbReference>
<reference evidence="6" key="1">
    <citation type="journal article" date="2019" name="Int. J. Syst. Evol. Microbiol.">
        <title>The Global Catalogue of Microorganisms (GCM) 10K type strain sequencing project: providing services to taxonomists for standard genome sequencing and annotation.</title>
        <authorList>
            <consortium name="The Broad Institute Genomics Platform"/>
            <consortium name="The Broad Institute Genome Sequencing Center for Infectious Disease"/>
            <person name="Wu L."/>
            <person name="Ma J."/>
        </authorList>
    </citation>
    <scope>NUCLEOTIDE SEQUENCE [LARGE SCALE GENOMIC DNA]</scope>
    <source>
        <strain evidence="6">CGMCC 1.16031</strain>
    </source>
</reference>
<dbReference type="RefSeq" id="WP_131259263.1">
    <property type="nucleotide sequence ID" value="NZ_JBHSUS010000001.1"/>
</dbReference>